<reference evidence="3" key="1">
    <citation type="journal article" date="2013" name="Nat. Genet.">
        <title>The draft genomes of soft-shell turtle and green sea turtle yield insights into the development and evolution of the turtle-specific body plan.</title>
        <authorList>
            <person name="Wang Z."/>
            <person name="Pascual-Anaya J."/>
            <person name="Zadissa A."/>
            <person name="Li W."/>
            <person name="Niimura Y."/>
            <person name="Huang Z."/>
            <person name="Li C."/>
            <person name="White S."/>
            <person name="Xiong Z."/>
            <person name="Fang D."/>
            <person name="Wang B."/>
            <person name="Ming Y."/>
            <person name="Chen Y."/>
            <person name="Zheng Y."/>
            <person name="Kuraku S."/>
            <person name="Pignatelli M."/>
            <person name="Herrero J."/>
            <person name="Beal K."/>
            <person name="Nozawa M."/>
            <person name="Li Q."/>
            <person name="Wang J."/>
            <person name="Zhang H."/>
            <person name="Yu L."/>
            <person name="Shigenobu S."/>
            <person name="Wang J."/>
            <person name="Liu J."/>
            <person name="Flicek P."/>
            <person name="Searle S."/>
            <person name="Wang J."/>
            <person name="Kuratani S."/>
            <person name="Yin Y."/>
            <person name="Aken B."/>
            <person name="Zhang G."/>
            <person name="Irie N."/>
        </authorList>
    </citation>
    <scope>NUCLEOTIDE SEQUENCE [LARGE SCALE GENOMIC DNA]</scope>
</reference>
<keyword evidence="3" id="KW-1185">Reference proteome</keyword>
<accession>M7AUT3</accession>
<feature type="region of interest" description="Disordered" evidence="1">
    <location>
        <begin position="109"/>
        <end position="130"/>
    </location>
</feature>
<feature type="compositionally biased region" description="Low complexity" evidence="1">
    <location>
        <begin position="55"/>
        <end position="71"/>
    </location>
</feature>
<gene>
    <name evidence="2" type="ORF">UY3_16140</name>
</gene>
<evidence type="ECO:0000256" key="1">
    <source>
        <dbReference type="SAM" id="MobiDB-lite"/>
    </source>
</evidence>
<proteinExistence type="predicted"/>
<evidence type="ECO:0000313" key="3">
    <source>
        <dbReference type="Proteomes" id="UP000031443"/>
    </source>
</evidence>
<dbReference type="EMBL" id="KB576442">
    <property type="protein sequence ID" value="EMP26740.1"/>
    <property type="molecule type" value="Genomic_DNA"/>
</dbReference>
<dbReference type="PANTHER" id="PTHR47595:SF1">
    <property type="entry name" value="MYB_SANT-LIKE DNA-BINDING DOMAIN-CONTAINING PROTEIN"/>
    <property type="match status" value="1"/>
</dbReference>
<feature type="region of interest" description="Disordered" evidence="1">
    <location>
        <begin position="52"/>
        <end position="97"/>
    </location>
</feature>
<organism evidence="2 3">
    <name type="scientific">Chelonia mydas</name>
    <name type="common">Green sea-turtle</name>
    <name type="synonym">Chelonia agassizi</name>
    <dbReference type="NCBI Taxonomy" id="8469"/>
    <lineage>
        <taxon>Eukaryota</taxon>
        <taxon>Metazoa</taxon>
        <taxon>Chordata</taxon>
        <taxon>Craniata</taxon>
        <taxon>Vertebrata</taxon>
        <taxon>Euteleostomi</taxon>
        <taxon>Archelosauria</taxon>
        <taxon>Testudinata</taxon>
        <taxon>Testudines</taxon>
        <taxon>Cryptodira</taxon>
        <taxon>Durocryptodira</taxon>
        <taxon>Americhelydia</taxon>
        <taxon>Chelonioidea</taxon>
        <taxon>Cheloniidae</taxon>
        <taxon>Chelonia</taxon>
    </lineage>
</organism>
<name>M7AUT3_CHEMY</name>
<sequence length="237" mass="26151">MMERVHDQDAQQCRVEVKELRNAYRKACEANSCSDAAPATCRFYKELDAILGGDPTSTPSTTLDTSEPSSTRQEEEEEEQSRSEGAEAEEDTPESLDACSQELFPSQLERSQSWRPGVGGGQTPEAGPRKGGLCIIETVKVQSFSVASDLRIKTTTPGNQIKITSSCKDIKDCSHLVTYLKHCGAPEFRHLTFGTSRQDPEGSHLRVPLLQLPDPMSPWITCEDKCILTSFLPVKKT</sequence>
<dbReference type="Proteomes" id="UP000031443">
    <property type="component" value="Unassembled WGS sequence"/>
</dbReference>
<dbReference type="PANTHER" id="PTHR47595">
    <property type="entry name" value="HEAT SHOCK 70 KDA PROTEIN 14"/>
    <property type="match status" value="1"/>
</dbReference>
<protein>
    <submittedName>
        <fullName evidence="2">Uncharacterized protein</fullName>
    </submittedName>
</protein>
<dbReference type="AlphaFoldDB" id="M7AUT3"/>
<evidence type="ECO:0000313" key="2">
    <source>
        <dbReference type="EMBL" id="EMP26740.1"/>
    </source>
</evidence>